<comment type="subcellular location">
    <subcellularLocation>
        <location evidence="1">Nucleus</location>
    </subcellularLocation>
</comment>
<dbReference type="FunCoup" id="F2U2F3">
    <property type="interactions" value="1920"/>
</dbReference>
<dbReference type="FunFam" id="3.40.50.300:FF:000141">
    <property type="entry name" value="ATP-dependent RNA helicase DOB1"/>
    <property type="match status" value="1"/>
</dbReference>
<keyword evidence="7" id="KW-0067">ATP-binding</keyword>
<feature type="domain" description="Helicase ATP-binding" evidence="10">
    <location>
        <begin position="145"/>
        <end position="301"/>
    </location>
</feature>
<dbReference type="InterPro" id="IPR050699">
    <property type="entry name" value="RNA-DNA_Helicase"/>
</dbReference>
<dbReference type="Gene3D" id="3.40.50.300">
    <property type="entry name" value="P-loop containing nucleotide triphosphate hydrolases"/>
    <property type="match status" value="2"/>
</dbReference>
<name>F2U2F3_SALR5</name>
<evidence type="ECO:0000256" key="3">
    <source>
        <dbReference type="ARBA" id="ARBA00022552"/>
    </source>
</evidence>
<comment type="similarity">
    <text evidence="2">Belongs to the helicase family. SKI2 subfamily.</text>
</comment>
<dbReference type="SMART" id="SM00490">
    <property type="entry name" value="HELICc"/>
    <property type="match status" value="1"/>
</dbReference>
<evidence type="ECO:0000256" key="7">
    <source>
        <dbReference type="ARBA" id="ARBA00022840"/>
    </source>
</evidence>
<evidence type="ECO:0000259" key="11">
    <source>
        <dbReference type="PROSITE" id="PS51194"/>
    </source>
</evidence>
<dbReference type="Proteomes" id="UP000007799">
    <property type="component" value="Unassembled WGS sequence"/>
</dbReference>
<dbReference type="PROSITE" id="PS51192">
    <property type="entry name" value="HELICASE_ATP_BIND_1"/>
    <property type="match status" value="1"/>
</dbReference>
<evidence type="ECO:0000256" key="9">
    <source>
        <dbReference type="SAM" id="MobiDB-lite"/>
    </source>
</evidence>
<keyword evidence="5" id="KW-0378">Hydrolase</keyword>
<dbReference type="InParanoid" id="F2U2F3"/>
<dbReference type="PANTHER" id="PTHR12131">
    <property type="entry name" value="ATP-DEPENDENT RNA AND DNA HELICASE"/>
    <property type="match status" value="1"/>
</dbReference>
<dbReference type="PANTHER" id="PTHR12131:SF7">
    <property type="entry name" value="EXOSOME RNA HELICASE MTR4"/>
    <property type="match status" value="1"/>
</dbReference>
<dbReference type="FunFam" id="1.10.3380.30:FF:000002">
    <property type="entry name" value="superkiller viralicidic activity 2-like 2"/>
    <property type="match status" value="1"/>
</dbReference>
<dbReference type="GO" id="GO:0005634">
    <property type="term" value="C:nucleus"/>
    <property type="evidence" value="ECO:0007669"/>
    <property type="project" value="UniProtKB-SubCell"/>
</dbReference>
<dbReference type="GO" id="GO:0000460">
    <property type="term" value="P:maturation of 5.8S rRNA"/>
    <property type="evidence" value="ECO:0007669"/>
    <property type="project" value="TreeGrafter"/>
</dbReference>
<dbReference type="Pfam" id="PF13234">
    <property type="entry name" value="MTR4_beta-barrel"/>
    <property type="match status" value="1"/>
</dbReference>
<dbReference type="GO" id="GO:0003723">
    <property type="term" value="F:RNA binding"/>
    <property type="evidence" value="ECO:0007669"/>
    <property type="project" value="InterPro"/>
</dbReference>
<organism evidence="12 13">
    <name type="scientific">Salpingoeca rosetta (strain ATCC 50818 / BSB-021)</name>
    <dbReference type="NCBI Taxonomy" id="946362"/>
    <lineage>
        <taxon>Eukaryota</taxon>
        <taxon>Choanoflagellata</taxon>
        <taxon>Craspedida</taxon>
        <taxon>Salpingoecidae</taxon>
        <taxon>Salpingoeca</taxon>
    </lineage>
</organism>
<dbReference type="GO" id="GO:0003724">
    <property type="term" value="F:RNA helicase activity"/>
    <property type="evidence" value="ECO:0007669"/>
    <property type="project" value="InterPro"/>
</dbReference>
<dbReference type="Pfam" id="PF21408">
    <property type="entry name" value="MTR4-like_stalk"/>
    <property type="match status" value="1"/>
</dbReference>
<dbReference type="FunFam" id="2.40.30.300:FF:000001">
    <property type="entry name" value="Mtr4 exosome RNA helicase"/>
    <property type="match status" value="1"/>
</dbReference>
<dbReference type="AlphaFoldDB" id="F2U2F3"/>
<dbReference type="GeneID" id="16077601"/>
<keyword evidence="6 12" id="KW-0347">Helicase</keyword>
<gene>
    <name evidence="12" type="ORF">PTSG_02517</name>
</gene>
<sequence>MDGLFDAFDETAPRAATPAKHKSNVQAVIEAVAEAGDKRLPPTTTPDDIEDNTPGGVKAELARIEAKKKNVSAHDSVSIPLSKMGAAFQKVSATPTVISGGSKDCLHEVAIPPGHEYTPFDETPAPEKPAKTYPFTLDPFQRVSVQCLERNESVLVSAHTSAGKTVVAEYAIAMSLRDGQRVIYTSPIKALSNQKYRELAEEFKDVGLMTGDTTINPSASCLVMTTEILRSMLYRGSEIMREVGWVVFDEIHYMRDANRGVVWEETLILLPDNVHYVFLSATIPNALQFAQWISHIHNQPCHVVYTDYRPTPLQHYIYPSGAEGLYLIVGPDGGFRDDNFTKAMASMQISGAANKGRAKGRSKGQSNISAIVGMIMKRKLHPCIVFSFSKRECETYAMDLSKLDFNTEDEKKNIELIFTNAIASLSEEDRALPSIENLLPLMKRGVGVHHSGLLPIMKEVTELLFGEGLVKVLFATETFAMGLNMPAKTVVFSNVKKFDGKEFRPLSSGEYIQMSGRAGRRGLDTNGIVILMMQEKLEPQNAKGMLQGQADKLNSAFRLTYNMVLNLLRVEEINPEYMLNKSFYKFQNTQDIPAMRKRVEELAAEHKRFTVDREDEVEMYHTLVTSKDTLEGKLSTAITETKHILRYLNPGRLVHVQDSQQDWGWGAVVNFQRKKPQQLPGQAQQTKEVVIVDVLLNCDATVVKGDKPRPCPANGSGDPQVIPVVLGAIKGLSRLCMRLPRSIKPADERKRLYKNIRETLRRKGPCPLHPVKEMKIQDEAIVHLCSQIDDLHQRIETHPLHKDENRESLLALFRKKRDIYEELLATKRQLKMSESIQQLDELKSRKRVLRRLKFCTDDDVIEMKGRVACEINTGDELLITEMIFNGVFNDLSVVQVVSLMSCFVASPTKDETPSKMKEELSGPFKQMQEMARRIAKVSIESRITLDEEEYVSQFAPDMMDIVNQWCCGARFSDICKITTMYEGSIIRSMRRLEELLRQMAAAAKAIGNSELEHKFAEGMSLIKRDIVFANSLYL</sequence>
<dbReference type="InterPro" id="IPR027417">
    <property type="entry name" value="P-loop_NTPase"/>
</dbReference>
<dbReference type="KEGG" id="sre:PTSG_02517"/>
<keyword evidence="13" id="KW-1185">Reference proteome</keyword>
<evidence type="ECO:0000313" key="13">
    <source>
        <dbReference type="Proteomes" id="UP000007799"/>
    </source>
</evidence>
<dbReference type="InterPro" id="IPR048392">
    <property type="entry name" value="MTR4-like_stalk"/>
</dbReference>
<dbReference type="SUPFAM" id="SSF52540">
    <property type="entry name" value="P-loop containing nucleoside triphosphate hydrolases"/>
    <property type="match status" value="1"/>
</dbReference>
<dbReference type="FunFam" id="3.40.50.300:FF:000083">
    <property type="entry name" value="ATP-dependent RNA helicase DOB1"/>
    <property type="match status" value="1"/>
</dbReference>
<evidence type="ECO:0000313" key="12">
    <source>
        <dbReference type="EMBL" id="EGD81805.1"/>
    </source>
</evidence>
<dbReference type="Pfam" id="PF08148">
    <property type="entry name" value="DSHCT"/>
    <property type="match status" value="1"/>
</dbReference>
<dbReference type="CDD" id="cd18024">
    <property type="entry name" value="DEXHc_Mtr4-like"/>
    <property type="match status" value="1"/>
</dbReference>
<dbReference type="PIRSF" id="PIRSF005198">
    <property type="entry name" value="Antiviral_helicase_SKI2"/>
    <property type="match status" value="1"/>
</dbReference>
<dbReference type="EMBL" id="GL832959">
    <property type="protein sequence ID" value="EGD81805.1"/>
    <property type="molecule type" value="Genomic_DNA"/>
</dbReference>
<protein>
    <submittedName>
        <fullName evidence="12">DEAD/DEAH box helicase</fullName>
    </submittedName>
</protein>
<dbReference type="InterPro" id="IPR011545">
    <property type="entry name" value="DEAD/DEAH_box_helicase_dom"/>
</dbReference>
<keyword evidence="4" id="KW-0547">Nucleotide-binding</keyword>
<keyword evidence="3" id="KW-0698">rRNA processing</keyword>
<dbReference type="Gene3D" id="1.10.3380.30">
    <property type="match status" value="2"/>
</dbReference>
<keyword evidence="8" id="KW-0539">Nucleus</keyword>
<dbReference type="InterPro" id="IPR025696">
    <property type="entry name" value="Beta-barrel_MTR4"/>
</dbReference>
<dbReference type="GO" id="GO:0005524">
    <property type="term" value="F:ATP binding"/>
    <property type="evidence" value="ECO:0007669"/>
    <property type="project" value="UniProtKB-KW"/>
</dbReference>
<dbReference type="GO" id="GO:0016787">
    <property type="term" value="F:hydrolase activity"/>
    <property type="evidence" value="ECO:0007669"/>
    <property type="project" value="UniProtKB-KW"/>
</dbReference>
<dbReference type="Gene3D" id="2.40.30.300">
    <property type="match status" value="1"/>
</dbReference>
<evidence type="ECO:0000256" key="8">
    <source>
        <dbReference type="ARBA" id="ARBA00023242"/>
    </source>
</evidence>
<reference evidence="12" key="1">
    <citation type="submission" date="2009-08" db="EMBL/GenBank/DDBJ databases">
        <title>Annotation of Salpingoeca rosetta.</title>
        <authorList>
            <consortium name="The Broad Institute Genome Sequencing Platform"/>
            <person name="Russ C."/>
            <person name="Cuomo C."/>
            <person name="Burger G."/>
            <person name="Gray M.W."/>
            <person name="Holland P.W.H."/>
            <person name="King N."/>
            <person name="Lang F.B.F."/>
            <person name="Roger A.J."/>
            <person name="Ruiz-Trillo I."/>
            <person name="Young S.K."/>
            <person name="Zeng Q."/>
            <person name="Gargeya S."/>
            <person name="Alvarado L."/>
            <person name="Berlin A."/>
            <person name="Chapman S.B."/>
            <person name="Chen Z."/>
            <person name="Freedman E."/>
            <person name="Gellesch M."/>
            <person name="Goldberg J."/>
            <person name="Griggs A."/>
            <person name="Gujja S."/>
            <person name="Heilman E."/>
            <person name="Heiman D."/>
            <person name="Howarth C."/>
            <person name="Mehta T."/>
            <person name="Neiman D."/>
            <person name="Pearson M."/>
            <person name="Roberts A."/>
            <person name="Saif S."/>
            <person name="Shea T."/>
            <person name="Shenoy N."/>
            <person name="Sisk P."/>
            <person name="Stolte C."/>
            <person name="Sykes S."/>
            <person name="White J."/>
            <person name="Yandava C."/>
            <person name="Haas B."/>
            <person name="Nusbaum C."/>
            <person name="Birren B."/>
        </authorList>
    </citation>
    <scope>NUCLEOTIDE SEQUENCE</scope>
    <source>
        <strain evidence="12">ATCC 50818</strain>
    </source>
</reference>
<dbReference type="Pfam" id="PF00270">
    <property type="entry name" value="DEAD"/>
    <property type="match status" value="1"/>
</dbReference>
<dbReference type="CDD" id="cd18795">
    <property type="entry name" value="SF2_C_Ski2"/>
    <property type="match status" value="1"/>
</dbReference>
<dbReference type="RefSeq" id="XP_004997009.1">
    <property type="nucleotide sequence ID" value="XM_004996952.1"/>
</dbReference>
<evidence type="ECO:0000256" key="5">
    <source>
        <dbReference type="ARBA" id="ARBA00022801"/>
    </source>
</evidence>
<evidence type="ECO:0000259" key="10">
    <source>
        <dbReference type="PROSITE" id="PS51192"/>
    </source>
</evidence>
<evidence type="ECO:0000256" key="1">
    <source>
        <dbReference type="ARBA" id="ARBA00004123"/>
    </source>
</evidence>
<dbReference type="OrthoDB" id="64767at2759"/>
<accession>F2U2F3</accession>
<feature type="region of interest" description="Disordered" evidence="9">
    <location>
        <begin position="1"/>
        <end position="54"/>
    </location>
</feature>
<dbReference type="STRING" id="946362.F2U2F3"/>
<dbReference type="SMART" id="SM01142">
    <property type="entry name" value="DSHCT"/>
    <property type="match status" value="1"/>
</dbReference>
<dbReference type="InterPro" id="IPR014001">
    <property type="entry name" value="Helicase_ATP-bd"/>
</dbReference>
<dbReference type="PROSITE" id="PS51194">
    <property type="entry name" value="HELICASE_CTER"/>
    <property type="match status" value="1"/>
</dbReference>
<dbReference type="eggNOG" id="KOG0948">
    <property type="taxonomic scope" value="Eukaryota"/>
</dbReference>
<evidence type="ECO:0000256" key="4">
    <source>
        <dbReference type="ARBA" id="ARBA00022741"/>
    </source>
</evidence>
<evidence type="ECO:0000256" key="2">
    <source>
        <dbReference type="ARBA" id="ARBA00010140"/>
    </source>
</evidence>
<proteinExistence type="inferred from homology"/>
<dbReference type="OMA" id="IMLKNYN"/>
<dbReference type="SMART" id="SM00487">
    <property type="entry name" value="DEXDc"/>
    <property type="match status" value="1"/>
</dbReference>
<dbReference type="InterPro" id="IPR016438">
    <property type="entry name" value="SKI2-like"/>
</dbReference>
<evidence type="ECO:0000256" key="6">
    <source>
        <dbReference type="ARBA" id="ARBA00022806"/>
    </source>
</evidence>
<dbReference type="InterPro" id="IPR001650">
    <property type="entry name" value="Helicase_C-like"/>
</dbReference>
<feature type="domain" description="Helicase C-terminal" evidence="11">
    <location>
        <begin position="399"/>
        <end position="571"/>
    </location>
</feature>
<dbReference type="Pfam" id="PF00271">
    <property type="entry name" value="Helicase_C"/>
    <property type="match status" value="1"/>
</dbReference>
<dbReference type="GO" id="GO:0006401">
    <property type="term" value="P:RNA catabolic process"/>
    <property type="evidence" value="ECO:0007669"/>
    <property type="project" value="InterPro"/>
</dbReference>
<dbReference type="InterPro" id="IPR012961">
    <property type="entry name" value="Ski2/MTR4_C"/>
</dbReference>